<protein>
    <submittedName>
        <fullName evidence="2">DUF2987 domain-containing protein</fullName>
    </submittedName>
</protein>
<dbReference type="RefSeq" id="WP_191021898.1">
    <property type="nucleotide sequence ID" value="NZ_JABBXD010000001.1"/>
</dbReference>
<feature type="chain" id="PRO_5047013325" evidence="1">
    <location>
        <begin position="20"/>
        <end position="212"/>
    </location>
</feature>
<sequence length="212" mass="24144">MKNWITGALLLFCSQPAFAELLEVEYSRFYSHLRKLNGDDVQALEFAFGFSRVGEGRLCEIQKAEIVTDKKTMPITVTSEQRFTLPQEKALKLASAMIRIELEEAANVCDMSVQLQTKPEYLKTYYSADELAMLIEQYEAFFNEMGSFLSFMMPSVKGLTFQFDDDNMSRPVKNAPNINAGYLQLPKAWLKQKKALTLPEKPLRVTAIASRD</sequence>
<organism evidence="2 3">
    <name type="scientific">Salinimonas profundi</name>
    <dbReference type="NCBI Taxonomy" id="2729140"/>
    <lineage>
        <taxon>Bacteria</taxon>
        <taxon>Pseudomonadati</taxon>
        <taxon>Pseudomonadota</taxon>
        <taxon>Gammaproteobacteria</taxon>
        <taxon>Alteromonadales</taxon>
        <taxon>Alteromonadaceae</taxon>
        <taxon>Alteromonas/Salinimonas group</taxon>
        <taxon>Salinimonas</taxon>
    </lineage>
</organism>
<dbReference type="Proteomes" id="UP000624419">
    <property type="component" value="Unassembled WGS sequence"/>
</dbReference>
<evidence type="ECO:0000313" key="3">
    <source>
        <dbReference type="Proteomes" id="UP000624419"/>
    </source>
</evidence>
<keyword evidence="3" id="KW-1185">Reference proteome</keyword>
<dbReference type="EMBL" id="JABBXD010000001">
    <property type="protein sequence ID" value="MBD3584440.1"/>
    <property type="molecule type" value="Genomic_DNA"/>
</dbReference>
<evidence type="ECO:0000256" key="1">
    <source>
        <dbReference type="SAM" id="SignalP"/>
    </source>
</evidence>
<proteinExistence type="predicted"/>
<keyword evidence="1" id="KW-0732">Signal</keyword>
<reference evidence="2 3" key="1">
    <citation type="submission" date="2020-04" db="EMBL/GenBank/DDBJ databases">
        <title>Salinimonas sp. HHU 13199.</title>
        <authorList>
            <person name="Cui X."/>
            <person name="Zhang D."/>
        </authorList>
    </citation>
    <scope>NUCLEOTIDE SEQUENCE [LARGE SCALE GENOMIC DNA]</scope>
    <source>
        <strain evidence="2 3">HHU 13199</strain>
    </source>
</reference>
<dbReference type="InterPro" id="IPR021370">
    <property type="entry name" value="DUF2987"/>
</dbReference>
<accession>A0ABR8LDR6</accession>
<evidence type="ECO:0000313" key="2">
    <source>
        <dbReference type="EMBL" id="MBD3584440.1"/>
    </source>
</evidence>
<dbReference type="Pfam" id="PF11205">
    <property type="entry name" value="DUF2987"/>
    <property type="match status" value="1"/>
</dbReference>
<gene>
    <name evidence="2" type="ORF">HHX48_01685</name>
</gene>
<name>A0ABR8LDR6_9ALTE</name>
<comment type="caution">
    <text evidence="2">The sequence shown here is derived from an EMBL/GenBank/DDBJ whole genome shotgun (WGS) entry which is preliminary data.</text>
</comment>
<feature type="signal peptide" evidence="1">
    <location>
        <begin position="1"/>
        <end position="19"/>
    </location>
</feature>